<dbReference type="PANTHER" id="PTHR32009">
    <property type="entry name" value="TMV RESISTANCE PROTEIN N-LIKE"/>
    <property type="match status" value="1"/>
</dbReference>
<protein>
    <submittedName>
        <fullName evidence="3">TMV resistance protein N</fullName>
    </submittedName>
</protein>
<dbReference type="Proteomes" id="UP000075243">
    <property type="component" value="Chromosome 11"/>
</dbReference>
<keyword evidence="4" id="KW-1185">Reference proteome</keyword>
<dbReference type="InterPro" id="IPR035897">
    <property type="entry name" value="Toll_tir_struct_dom_sf"/>
</dbReference>
<reference evidence="3 4" key="1">
    <citation type="journal article" date="2012" name="Nat. Biotechnol.">
        <title>Draft genome sequence of pigeonpea (Cajanus cajan), an orphan legume crop of resource-poor farmers.</title>
        <authorList>
            <person name="Varshney R.K."/>
            <person name="Chen W."/>
            <person name="Li Y."/>
            <person name="Bharti A.K."/>
            <person name="Saxena R.K."/>
            <person name="Schlueter J.A."/>
            <person name="Donoghue M.T."/>
            <person name="Azam S."/>
            <person name="Fan G."/>
            <person name="Whaley A.M."/>
            <person name="Farmer A.D."/>
            <person name="Sheridan J."/>
            <person name="Iwata A."/>
            <person name="Tuteja R."/>
            <person name="Penmetsa R.V."/>
            <person name="Wu W."/>
            <person name="Upadhyaya H.D."/>
            <person name="Yang S.P."/>
            <person name="Shah T."/>
            <person name="Saxena K.B."/>
            <person name="Michael T."/>
            <person name="McCombie W.R."/>
            <person name="Yang B."/>
            <person name="Zhang G."/>
            <person name="Yang H."/>
            <person name="Wang J."/>
            <person name="Spillane C."/>
            <person name="Cook D.R."/>
            <person name="May G.D."/>
            <person name="Xu X."/>
            <person name="Jackson S.A."/>
        </authorList>
    </citation>
    <scope>NUCLEOTIDE SEQUENCE [LARGE SCALE GENOMIC DNA]</scope>
    <source>
        <strain evidence="4">cv. Asha</strain>
    </source>
</reference>
<dbReference type="InterPro" id="IPR000157">
    <property type="entry name" value="TIR_dom"/>
</dbReference>
<dbReference type="Gene3D" id="3.40.50.10140">
    <property type="entry name" value="Toll/interleukin-1 receptor homology (TIR) domain"/>
    <property type="match status" value="1"/>
</dbReference>
<feature type="domain" description="TIR" evidence="2">
    <location>
        <begin position="1"/>
        <end position="75"/>
    </location>
</feature>
<accession>A0A151SQ09</accession>
<dbReference type="AlphaFoldDB" id="A0A151SQ09"/>
<dbReference type="SUPFAM" id="SSF52200">
    <property type="entry name" value="Toll/Interleukin receptor TIR domain"/>
    <property type="match status" value="1"/>
</dbReference>
<name>A0A151SQ09_CAJCA</name>
<dbReference type="PANTHER" id="PTHR32009:SF159">
    <property type="entry name" value="TIR DOMAIN-CONTAINING PROTEIN"/>
    <property type="match status" value="1"/>
</dbReference>
<dbReference type="GO" id="GO:0007165">
    <property type="term" value="P:signal transduction"/>
    <property type="evidence" value="ECO:0007669"/>
    <property type="project" value="InterPro"/>
</dbReference>
<dbReference type="EMBL" id="CM003613">
    <property type="protein sequence ID" value="KYP56829.1"/>
    <property type="molecule type" value="Genomic_DNA"/>
</dbReference>
<dbReference type="OMA" id="LHKIIEC"/>
<dbReference type="Pfam" id="PF01582">
    <property type="entry name" value="TIR"/>
    <property type="match status" value="1"/>
</dbReference>
<gene>
    <name evidence="3" type="ORF">KK1_003077</name>
</gene>
<evidence type="ECO:0000256" key="1">
    <source>
        <dbReference type="ARBA" id="ARBA00023027"/>
    </source>
</evidence>
<keyword evidence="1" id="KW-0520">NAD</keyword>
<dbReference type="Gramene" id="C.cajan_03007.t">
    <property type="protein sequence ID" value="C.cajan_03007.t"/>
    <property type="gene ID" value="C.cajan_03007"/>
</dbReference>
<sequence length="79" mass="9073">GEDTRMNFTSHLHEALKKKTLETYIDEISLALIKAKEDSHVSANYASSKSCLDELHKIIECKKKQGQIPIFYDRVTLHI</sequence>
<evidence type="ECO:0000313" key="3">
    <source>
        <dbReference type="EMBL" id="KYP56829.1"/>
    </source>
</evidence>
<proteinExistence type="predicted"/>
<organism evidence="3 4">
    <name type="scientific">Cajanus cajan</name>
    <name type="common">Pigeon pea</name>
    <name type="synonym">Cajanus indicus</name>
    <dbReference type="NCBI Taxonomy" id="3821"/>
    <lineage>
        <taxon>Eukaryota</taxon>
        <taxon>Viridiplantae</taxon>
        <taxon>Streptophyta</taxon>
        <taxon>Embryophyta</taxon>
        <taxon>Tracheophyta</taxon>
        <taxon>Spermatophyta</taxon>
        <taxon>Magnoliopsida</taxon>
        <taxon>eudicotyledons</taxon>
        <taxon>Gunneridae</taxon>
        <taxon>Pentapetalae</taxon>
        <taxon>rosids</taxon>
        <taxon>fabids</taxon>
        <taxon>Fabales</taxon>
        <taxon>Fabaceae</taxon>
        <taxon>Papilionoideae</taxon>
        <taxon>50 kb inversion clade</taxon>
        <taxon>NPAAA clade</taxon>
        <taxon>indigoferoid/millettioid clade</taxon>
        <taxon>Phaseoleae</taxon>
        <taxon>Cajanus</taxon>
    </lineage>
</organism>
<evidence type="ECO:0000259" key="2">
    <source>
        <dbReference type="Pfam" id="PF01582"/>
    </source>
</evidence>
<evidence type="ECO:0000313" key="4">
    <source>
        <dbReference type="Proteomes" id="UP000075243"/>
    </source>
</evidence>
<feature type="non-terminal residue" evidence="3">
    <location>
        <position position="1"/>
    </location>
</feature>